<gene>
    <name evidence="10" type="ORF">Eint_091270</name>
</gene>
<dbReference type="SUPFAM" id="SSF54928">
    <property type="entry name" value="RNA-binding domain, RBD"/>
    <property type="match status" value="1"/>
</dbReference>
<dbReference type="PANTHER" id="PTHR12620">
    <property type="entry name" value="U2 SNRNP AUXILIARY FACTOR, SMALL SUBUNIT"/>
    <property type="match status" value="1"/>
</dbReference>
<dbReference type="GO" id="GO:0003723">
    <property type="term" value="F:RNA binding"/>
    <property type="evidence" value="ECO:0007669"/>
    <property type="project" value="UniProtKB-UniRule"/>
</dbReference>
<evidence type="ECO:0000256" key="3">
    <source>
        <dbReference type="ARBA" id="ARBA00022771"/>
    </source>
</evidence>
<feature type="region of interest" description="Disordered" evidence="7">
    <location>
        <begin position="188"/>
        <end position="245"/>
    </location>
</feature>
<reference evidence="10 11" key="2">
    <citation type="journal article" date="2012" name="Proc. Natl. Acad. Sci. U.S.A.">
        <title>Gain and loss of multiple functionally related, horizontally transferred genes in the reduced genomes of two microsporidian parasites.</title>
        <authorList>
            <person name="Pombert J.-F."/>
            <person name="Selman M."/>
            <person name="Burki F."/>
            <person name="Bardell F.T."/>
            <person name="Farinelli L."/>
            <person name="Solter L.F."/>
            <person name="Whitman D.W."/>
            <person name="Weiss L.M."/>
            <person name="Corradi N."/>
            <person name="Keeling P.J."/>
        </authorList>
    </citation>
    <scope>NUCLEOTIDE SEQUENCE [LARGE SCALE GENOMIC DNA]</scope>
    <source>
        <strain evidence="10 11">ATCC 50506</strain>
    </source>
</reference>
<keyword evidence="2" id="KW-0677">Repeat</keyword>
<dbReference type="HOGENOM" id="CLU_059852_3_0_1"/>
<dbReference type="InterPro" id="IPR035979">
    <property type="entry name" value="RBD_domain_sf"/>
</dbReference>
<dbReference type="VEuPathDB" id="MicrosporidiaDB:Eint_091270"/>
<sequence>MATGRDTCLFYSKTNACRYGLECTKAHRIPIRGKVVVVKGMYLYPKNDPESTLSKESIQIHLDLFYEDWFSELSIRYGSIRRLVIASNSSSQLLGNIYIEFEEEKTALRCVEEIGKRYYSGRRIAAELGNCYRIDDGMCTDNEKEKCEKGEKCGFIHSARVSTDLAEELFESQGLLYGEKGTKSTWFDGGAKASGENLRKGPIRNGNPHESYGMSRRRLDGQGNHNHSKRTKGRRDEEYPRVRRW</sequence>
<evidence type="ECO:0000256" key="2">
    <source>
        <dbReference type="ARBA" id="ARBA00022737"/>
    </source>
</evidence>
<keyword evidence="3 6" id="KW-0863">Zinc-finger</keyword>
<dbReference type="GO" id="GO:0000398">
    <property type="term" value="P:mRNA splicing, via spliceosome"/>
    <property type="evidence" value="ECO:0007669"/>
    <property type="project" value="InterPro"/>
</dbReference>
<evidence type="ECO:0000256" key="1">
    <source>
        <dbReference type="ARBA" id="ARBA00022723"/>
    </source>
</evidence>
<dbReference type="GeneID" id="9698447"/>
<protein>
    <submittedName>
        <fullName evidence="10">U2 small nuclear RNA auxillary factor</fullName>
    </submittedName>
</protein>
<evidence type="ECO:0000313" key="10">
    <source>
        <dbReference type="EMBL" id="ADM12256.1"/>
    </source>
</evidence>
<feature type="domain" description="RRM" evidence="8">
    <location>
        <begin position="41"/>
        <end position="131"/>
    </location>
</feature>
<organism evidence="10 11">
    <name type="scientific">Encephalitozoon intestinalis (strain ATCC 50506)</name>
    <name type="common">Microsporidian parasite</name>
    <name type="synonym">Septata intestinalis</name>
    <dbReference type="NCBI Taxonomy" id="876142"/>
    <lineage>
        <taxon>Eukaryota</taxon>
        <taxon>Fungi</taxon>
        <taxon>Fungi incertae sedis</taxon>
        <taxon>Microsporidia</taxon>
        <taxon>Unikaryonidae</taxon>
        <taxon>Encephalitozoon</taxon>
    </lineage>
</organism>
<feature type="zinc finger region" description="C3H1-type" evidence="6">
    <location>
        <begin position="2"/>
        <end position="30"/>
    </location>
</feature>
<evidence type="ECO:0000256" key="7">
    <source>
        <dbReference type="SAM" id="MobiDB-lite"/>
    </source>
</evidence>
<reference evidence="10 11" key="1">
    <citation type="journal article" date="2010" name="Nat. Commun.">
        <title>The complete sequence of the smallest known nuclear genome from the microsporidian Encephalitozoon intestinalis.</title>
        <authorList>
            <person name="Corradi N."/>
            <person name="Pombert J.-F."/>
            <person name="Farinelli L."/>
            <person name="Didier E.S."/>
            <person name="Keeling P.J."/>
        </authorList>
    </citation>
    <scope>NUCLEOTIDE SEQUENCE [LARGE SCALE GENOMIC DNA]</scope>
    <source>
        <strain evidence="10 11">ATCC 50506</strain>
    </source>
</reference>
<dbReference type="Gene3D" id="3.30.70.330">
    <property type="match status" value="1"/>
</dbReference>
<dbReference type="AlphaFoldDB" id="E0S8Z0"/>
<accession>E0S8Z0</accession>
<dbReference type="InterPro" id="IPR000571">
    <property type="entry name" value="Znf_CCCH"/>
</dbReference>
<evidence type="ECO:0000256" key="4">
    <source>
        <dbReference type="ARBA" id="ARBA00022833"/>
    </source>
</evidence>
<dbReference type="PRINTS" id="PR01848">
    <property type="entry name" value="U2AUXFACTOR"/>
</dbReference>
<evidence type="ECO:0000256" key="6">
    <source>
        <dbReference type="PROSITE-ProRule" id="PRU00723"/>
    </source>
</evidence>
<dbReference type="InterPro" id="IPR012677">
    <property type="entry name" value="Nucleotide-bd_a/b_plait_sf"/>
</dbReference>
<keyword evidence="11" id="KW-1185">Reference proteome</keyword>
<dbReference type="RefSeq" id="XP_003073616.1">
    <property type="nucleotide sequence ID" value="XM_003073570.1"/>
</dbReference>
<dbReference type="InterPro" id="IPR009145">
    <property type="entry name" value="U2AF_small"/>
</dbReference>
<dbReference type="PROSITE" id="PS50103">
    <property type="entry name" value="ZF_C3H1"/>
    <property type="match status" value="2"/>
</dbReference>
<feature type="domain" description="C3H1-type" evidence="9">
    <location>
        <begin position="138"/>
        <end position="160"/>
    </location>
</feature>
<evidence type="ECO:0000313" key="11">
    <source>
        <dbReference type="Proteomes" id="UP000002313"/>
    </source>
</evidence>
<feature type="domain" description="C3H1-type" evidence="9">
    <location>
        <begin position="2"/>
        <end position="30"/>
    </location>
</feature>
<evidence type="ECO:0000259" key="8">
    <source>
        <dbReference type="PROSITE" id="PS50102"/>
    </source>
</evidence>
<dbReference type="GO" id="GO:0089701">
    <property type="term" value="C:U2AF complex"/>
    <property type="evidence" value="ECO:0007669"/>
    <property type="project" value="InterPro"/>
</dbReference>
<dbReference type="GO" id="GO:0008270">
    <property type="term" value="F:zinc ion binding"/>
    <property type="evidence" value="ECO:0007669"/>
    <property type="project" value="UniProtKB-KW"/>
</dbReference>
<keyword evidence="4 6" id="KW-0862">Zinc</keyword>
<dbReference type="Proteomes" id="UP000002313">
    <property type="component" value="Chromosome IX"/>
</dbReference>
<dbReference type="PROSITE" id="PS50102">
    <property type="entry name" value="RRM"/>
    <property type="match status" value="1"/>
</dbReference>
<keyword evidence="5" id="KW-0694">RNA-binding</keyword>
<dbReference type="EMBL" id="CP001950">
    <property type="protein sequence ID" value="ADM12256.1"/>
    <property type="molecule type" value="Genomic_DNA"/>
</dbReference>
<keyword evidence="1 6" id="KW-0479">Metal-binding</keyword>
<feature type="compositionally biased region" description="Basic and acidic residues" evidence="7">
    <location>
        <begin position="234"/>
        <end position="245"/>
    </location>
</feature>
<name>E0S8Z0_ENCIT</name>
<dbReference type="OrthoDB" id="423462at2759"/>
<feature type="zinc finger region" description="C3H1-type" evidence="6">
    <location>
        <begin position="138"/>
        <end position="160"/>
    </location>
</feature>
<dbReference type="KEGG" id="ein:Eint_091270"/>
<evidence type="ECO:0000256" key="5">
    <source>
        <dbReference type="PROSITE-ProRule" id="PRU00176"/>
    </source>
</evidence>
<evidence type="ECO:0000259" key="9">
    <source>
        <dbReference type="PROSITE" id="PS50103"/>
    </source>
</evidence>
<proteinExistence type="predicted"/>
<dbReference type="InterPro" id="IPR000504">
    <property type="entry name" value="RRM_dom"/>
</dbReference>